<reference evidence="2" key="1">
    <citation type="submission" date="2020-06" db="EMBL/GenBank/DDBJ databases">
        <authorList>
            <consortium name="Plant Systems Biology data submission"/>
        </authorList>
    </citation>
    <scope>NUCLEOTIDE SEQUENCE</scope>
    <source>
        <strain evidence="2">D6</strain>
    </source>
</reference>
<dbReference type="Pfam" id="PF00650">
    <property type="entry name" value="CRAL_TRIO"/>
    <property type="match status" value="1"/>
</dbReference>
<dbReference type="EMBL" id="CAICTM010000942">
    <property type="protein sequence ID" value="CAB9518545.1"/>
    <property type="molecule type" value="Genomic_DNA"/>
</dbReference>
<evidence type="ECO:0000313" key="3">
    <source>
        <dbReference type="Proteomes" id="UP001153069"/>
    </source>
</evidence>
<keyword evidence="3" id="KW-1185">Reference proteome</keyword>
<evidence type="ECO:0000259" key="1">
    <source>
        <dbReference type="Pfam" id="PF00650"/>
    </source>
</evidence>
<sequence>MAAEEGAVLVPPELDMAAAVDENNNRASMNVLLEWPEEPLAQNDSRRMKLTPDEYRWARHLKEAMANLPELDTLSDFMITQFAIVEEGNLQAAIHRAFNFQNLRREFDILDTCADAKRRFSELVEIMPGHLLHFGFSPLDGNYVFAVDMTKLDTRAADSMEKLRSFMAGAFYAHHAISPDFAAIRQGAIICLDWGGYSFKGTNLPDYKFLKMMFEHNFGSYPLQLNEIEIFNAGVVVSTLMSMVRRFLPEQHQSKMKLGCQLGKQSNDPLDKMFLVPSVEAATCRLVEVLLASIQQRYINECTFRL</sequence>
<organism evidence="2 3">
    <name type="scientific">Seminavis robusta</name>
    <dbReference type="NCBI Taxonomy" id="568900"/>
    <lineage>
        <taxon>Eukaryota</taxon>
        <taxon>Sar</taxon>
        <taxon>Stramenopiles</taxon>
        <taxon>Ochrophyta</taxon>
        <taxon>Bacillariophyta</taxon>
        <taxon>Bacillariophyceae</taxon>
        <taxon>Bacillariophycidae</taxon>
        <taxon>Naviculales</taxon>
        <taxon>Naviculaceae</taxon>
        <taxon>Seminavis</taxon>
    </lineage>
</organism>
<proteinExistence type="predicted"/>
<name>A0A9N8HMZ5_9STRA</name>
<dbReference type="SUPFAM" id="SSF52087">
    <property type="entry name" value="CRAL/TRIO domain"/>
    <property type="match status" value="1"/>
</dbReference>
<feature type="domain" description="CRAL-TRIO" evidence="1">
    <location>
        <begin position="141"/>
        <end position="257"/>
    </location>
</feature>
<comment type="caution">
    <text evidence="2">The sequence shown here is derived from an EMBL/GenBank/DDBJ whole genome shotgun (WGS) entry which is preliminary data.</text>
</comment>
<dbReference type="AlphaFoldDB" id="A0A9N8HMZ5"/>
<protein>
    <recommendedName>
        <fullName evidence="1">CRAL-TRIO domain-containing protein</fullName>
    </recommendedName>
</protein>
<accession>A0A9N8HMZ5</accession>
<dbReference type="InterPro" id="IPR036865">
    <property type="entry name" value="CRAL-TRIO_dom_sf"/>
</dbReference>
<dbReference type="Gene3D" id="3.40.525.10">
    <property type="entry name" value="CRAL-TRIO lipid binding domain"/>
    <property type="match status" value="1"/>
</dbReference>
<dbReference type="Proteomes" id="UP001153069">
    <property type="component" value="Unassembled WGS sequence"/>
</dbReference>
<evidence type="ECO:0000313" key="2">
    <source>
        <dbReference type="EMBL" id="CAB9518545.1"/>
    </source>
</evidence>
<dbReference type="InterPro" id="IPR001251">
    <property type="entry name" value="CRAL-TRIO_dom"/>
</dbReference>
<gene>
    <name evidence="2" type="ORF">SEMRO_944_G222930.1</name>
</gene>